<gene>
    <name evidence="1" type="ORF">RRG08_054751</name>
</gene>
<comment type="caution">
    <text evidence="1">The sequence shown here is derived from an EMBL/GenBank/DDBJ whole genome shotgun (WGS) entry which is preliminary data.</text>
</comment>
<dbReference type="Proteomes" id="UP001283361">
    <property type="component" value="Unassembled WGS sequence"/>
</dbReference>
<keyword evidence="2" id="KW-1185">Reference proteome</keyword>
<evidence type="ECO:0000313" key="1">
    <source>
        <dbReference type="EMBL" id="KAK3797734.1"/>
    </source>
</evidence>
<reference evidence="1" key="1">
    <citation type="journal article" date="2023" name="G3 (Bethesda)">
        <title>A reference genome for the long-term kleptoplast-retaining sea slug Elysia crispata morphotype clarki.</title>
        <authorList>
            <person name="Eastman K.E."/>
            <person name="Pendleton A.L."/>
            <person name="Shaikh M.A."/>
            <person name="Suttiyut T."/>
            <person name="Ogas R."/>
            <person name="Tomko P."/>
            <person name="Gavelis G."/>
            <person name="Widhalm J.R."/>
            <person name="Wisecaver J.H."/>
        </authorList>
    </citation>
    <scope>NUCLEOTIDE SEQUENCE</scope>
    <source>
        <strain evidence="1">ECLA1</strain>
    </source>
</reference>
<dbReference type="EMBL" id="JAWDGP010000750">
    <property type="protein sequence ID" value="KAK3797734.1"/>
    <property type="molecule type" value="Genomic_DNA"/>
</dbReference>
<dbReference type="AlphaFoldDB" id="A0AAE1B1Q9"/>
<organism evidence="1 2">
    <name type="scientific">Elysia crispata</name>
    <name type="common">lettuce slug</name>
    <dbReference type="NCBI Taxonomy" id="231223"/>
    <lineage>
        <taxon>Eukaryota</taxon>
        <taxon>Metazoa</taxon>
        <taxon>Spiralia</taxon>
        <taxon>Lophotrochozoa</taxon>
        <taxon>Mollusca</taxon>
        <taxon>Gastropoda</taxon>
        <taxon>Heterobranchia</taxon>
        <taxon>Euthyneura</taxon>
        <taxon>Panpulmonata</taxon>
        <taxon>Sacoglossa</taxon>
        <taxon>Placobranchoidea</taxon>
        <taxon>Plakobranchidae</taxon>
        <taxon>Elysia</taxon>
    </lineage>
</organism>
<evidence type="ECO:0000313" key="2">
    <source>
        <dbReference type="Proteomes" id="UP001283361"/>
    </source>
</evidence>
<accession>A0AAE1B1Q9</accession>
<protein>
    <submittedName>
        <fullName evidence="1">Uncharacterized protein</fullName>
    </submittedName>
</protein>
<proteinExistence type="predicted"/>
<sequence>MTLSSPAARPHKELGRGYREKRTVNRFCHGCDQRERNRNEGALYPSAGNPRLSTRFKTFNLYPKRLDGRPLPPQSAIYSIIKSRFGPDRSLNARLSQAGAQRQD</sequence>
<name>A0AAE1B1Q9_9GAST</name>